<dbReference type="SUPFAM" id="SSF56349">
    <property type="entry name" value="DNA breaking-rejoining enzymes"/>
    <property type="match status" value="1"/>
</dbReference>
<evidence type="ECO:0000256" key="1">
    <source>
        <dbReference type="ARBA" id="ARBA00023172"/>
    </source>
</evidence>
<dbReference type="RefSeq" id="WP_258937955.1">
    <property type="nucleotide sequence ID" value="NZ_JANBBF010000013.1"/>
</dbReference>
<dbReference type="InterPro" id="IPR011010">
    <property type="entry name" value="DNA_brk_join_enz"/>
</dbReference>
<dbReference type="EMBL" id="JBHXCV010000004">
    <property type="protein sequence ID" value="MFD6793311.1"/>
    <property type="molecule type" value="Genomic_DNA"/>
</dbReference>
<organism evidence="2 3">
    <name type="scientific">Prauserella salsuginis</name>
    <dbReference type="NCBI Taxonomy" id="387889"/>
    <lineage>
        <taxon>Bacteria</taxon>
        <taxon>Bacillati</taxon>
        <taxon>Actinomycetota</taxon>
        <taxon>Actinomycetes</taxon>
        <taxon>Pseudonocardiales</taxon>
        <taxon>Pseudonocardiaceae</taxon>
        <taxon>Prauserella</taxon>
        <taxon>Prauserella salsuginis group</taxon>
    </lineage>
</organism>
<dbReference type="Proteomes" id="UP001598673">
    <property type="component" value="Unassembled WGS sequence"/>
</dbReference>
<evidence type="ECO:0000313" key="3">
    <source>
        <dbReference type="Proteomes" id="UP001598673"/>
    </source>
</evidence>
<comment type="caution">
    <text evidence="2">The sequence shown here is derived from an EMBL/GenBank/DDBJ whole genome shotgun (WGS) entry which is preliminary data.</text>
</comment>
<gene>
    <name evidence="2" type="ORF">ACFWGY_08240</name>
</gene>
<protein>
    <recommendedName>
        <fullName evidence="4">Phage integrase family protein</fullName>
    </recommendedName>
</protein>
<sequence length="739" mass="81292">MVTPLSPPEGAVAGGSLFAGVDVAEFAGLRWTPGAARPRFEQDTWSFQGWADASMQMRAAEKRWQFGLIRNPRWRTVAKELALAWLHPADERVVILPAARRTACHPRTCHSRLFHLTFWFNWLTDRGISSLAEVGQHEVEVFLRDYSEIKDADGNVLRAKKNRTLVTIVKVIQSIADYAPLLSADRYRDDFRPWGARTPGRVLGTPCRPPNSTPPLPDEVLHPVLSAALYIVDTLGPHLLDLLNTVAEQRNRVAGLRRNLPPGMDQVLPGVMARLLVREYVEPNRPLPELDTGSIRRRLRERGWSPEDPLLRVNFAPLANQLGAQRLTGPEIELVRPSIRAALDQVGLAPPWCRDAPTVARAHDGTLVPWSEPRQGGPELDGLRWLCFNAALIAVAALTGMRNSELMELTIGGRHTEQVADDLARHYLHSKVVKGRRWGGEPDEWVVVEQAYRAAEFAERLAAHCGRPAEPGAALFGRFSSFRHGLYAHFRDWVNDPAGGGRLGLAPIPDHPVTLRALRRTLALELAARPGGVIAAKVALKHISISTTEGYSHRPDGAQAVFHAEWKAAAAKENLRSAVEAFREFQAGQMPAGPGAARLVETFTAVDAALAEQARANPSVVDSDRQVELLLKAKAATLHPGAANYCWFDDPSQALCLKLAGVTEASTPLAGMCDSARCPQATHHAQHRPVWVTIADNTSELLDSRRIPAGEKHRLKAEHQRARAVIDQIDRAAGDDGSR</sequence>
<name>A0ABW6G2A3_9PSEU</name>
<dbReference type="InterPro" id="IPR013762">
    <property type="entry name" value="Integrase-like_cat_sf"/>
</dbReference>
<proteinExistence type="predicted"/>
<accession>A0ABW6G2A3</accession>
<reference evidence="2 3" key="1">
    <citation type="submission" date="2024-09" db="EMBL/GenBank/DDBJ databases">
        <title>The Natural Products Discovery Center: Release of the First 8490 Sequenced Strains for Exploring Actinobacteria Biosynthetic Diversity.</title>
        <authorList>
            <person name="Kalkreuter E."/>
            <person name="Kautsar S.A."/>
            <person name="Yang D."/>
            <person name="Bader C.D."/>
            <person name="Teijaro C.N."/>
            <person name="Fluegel L."/>
            <person name="Davis C.M."/>
            <person name="Simpson J.R."/>
            <person name="Lauterbach L."/>
            <person name="Steele A.D."/>
            <person name="Gui C."/>
            <person name="Meng S."/>
            <person name="Li G."/>
            <person name="Viehrig K."/>
            <person name="Ye F."/>
            <person name="Su P."/>
            <person name="Kiefer A.F."/>
            <person name="Nichols A."/>
            <person name="Cepeda A.J."/>
            <person name="Yan W."/>
            <person name="Fan B."/>
            <person name="Jiang Y."/>
            <person name="Adhikari A."/>
            <person name="Zheng C.-J."/>
            <person name="Schuster L."/>
            <person name="Cowan T.M."/>
            <person name="Smanski M.J."/>
            <person name="Chevrette M.G."/>
            <person name="De Carvalho L.P.S."/>
            <person name="Shen B."/>
        </authorList>
    </citation>
    <scope>NUCLEOTIDE SEQUENCE [LARGE SCALE GENOMIC DNA]</scope>
    <source>
        <strain evidence="2 3">NPDC060353</strain>
    </source>
</reference>
<keyword evidence="1" id="KW-0233">DNA recombination</keyword>
<evidence type="ECO:0000313" key="2">
    <source>
        <dbReference type="EMBL" id="MFD6793311.1"/>
    </source>
</evidence>
<keyword evidence="3" id="KW-1185">Reference proteome</keyword>
<evidence type="ECO:0008006" key="4">
    <source>
        <dbReference type="Google" id="ProtNLM"/>
    </source>
</evidence>
<dbReference type="Gene3D" id="1.10.443.10">
    <property type="entry name" value="Intergrase catalytic core"/>
    <property type="match status" value="1"/>
</dbReference>